<dbReference type="Proteomes" id="UP001528411">
    <property type="component" value="Unassembled WGS sequence"/>
</dbReference>
<name>A0ABT5FDD7_9GAMM</name>
<dbReference type="EMBL" id="JAQOMS010000002">
    <property type="protein sequence ID" value="MDC2889523.1"/>
    <property type="molecule type" value="Genomic_DNA"/>
</dbReference>
<proteinExistence type="predicted"/>
<evidence type="ECO:0000313" key="1">
    <source>
        <dbReference type="EMBL" id="MDC2889523.1"/>
    </source>
</evidence>
<evidence type="ECO:0000313" key="2">
    <source>
        <dbReference type="Proteomes" id="UP001528411"/>
    </source>
</evidence>
<gene>
    <name evidence="1" type="ORF">PN838_12995</name>
</gene>
<protein>
    <submittedName>
        <fullName evidence="1">Uncharacterized protein</fullName>
    </submittedName>
</protein>
<accession>A0ABT5FDD7</accession>
<dbReference type="RefSeq" id="WP_272180942.1">
    <property type="nucleotide sequence ID" value="NZ_JAQOMS010000002.1"/>
</dbReference>
<comment type="caution">
    <text evidence="1">The sequence shown here is derived from an EMBL/GenBank/DDBJ whole genome shotgun (WGS) entry which is preliminary data.</text>
</comment>
<organism evidence="1 2">
    <name type="scientific">Psychrosphaera algicola</name>
    <dbReference type="NCBI Taxonomy" id="3023714"/>
    <lineage>
        <taxon>Bacteria</taxon>
        <taxon>Pseudomonadati</taxon>
        <taxon>Pseudomonadota</taxon>
        <taxon>Gammaproteobacteria</taxon>
        <taxon>Alteromonadales</taxon>
        <taxon>Pseudoalteromonadaceae</taxon>
        <taxon>Psychrosphaera</taxon>
    </lineage>
</organism>
<sequence>MLASGFGHVSPKWVLHIANRPDLPEFHHDDFRVLAEGEVASIIQNTSNHWRKVFSIMAKISFALYDTGCESWQQYRDTKLLTGAGFEALNYLHYAEEGADNYFSIVAGFQYAATQLNLDKLITHQSTSKLLRIEGRDCIVTPYFDWRQLNNELLDKLIGVMSSSMLKNTVDK</sequence>
<reference evidence="1 2" key="1">
    <citation type="submission" date="2023-01" db="EMBL/GenBank/DDBJ databases">
        <title>Psychrosphaera sp. nov., isolated from marine algae.</title>
        <authorList>
            <person name="Bayburt H."/>
            <person name="Choi B.J."/>
            <person name="Kim J.M."/>
            <person name="Choi D.G."/>
            <person name="Jeon C.O."/>
        </authorList>
    </citation>
    <scope>NUCLEOTIDE SEQUENCE [LARGE SCALE GENOMIC DNA]</scope>
    <source>
        <strain evidence="1 2">G1-22</strain>
    </source>
</reference>
<dbReference type="InterPro" id="IPR054222">
    <property type="entry name" value="DUF6942"/>
</dbReference>
<keyword evidence="2" id="KW-1185">Reference proteome</keyword>
<dbReference type="Pfam" id="PF22098">
    <property type="entry name" value="DUF6942"/>
    <property type="match status" value="1"/>
</dbReference>